<name>A0A941D4I2_9CAUL</name>
<proteinExistence type="predicted"/>
<feature type="transmembrane region" description="Helical" evidence="2">
    <location>
        <begin position="139"/>
        <end position="161"/>
    </location>
</feature>
<sequence length="355" mass="40562">MSKMSGESSDPAPDRARHELGQISESDYINPTPERQAELSAEIDRYYNTPLDMFPFSEHARKPDRFYDFYEASIDERFPGDRDIRNVISRYTRAFFGSLVGYVAAKRVLFALALAGLWLLAVEGPVIVGGMGVAGLGQIAAILVAMLLILPVFAGINALVFQQYRISLENRSYELSRLIVQRTRELQNLYTTLRALPDQEETRHVNAGKAWGARSAYLVRLMMWVAQRMEYLEKFIQVEMWRVRRERYWINWAGGFLVVLILGTWAALLLIQTGSPMPAAPWAFRLFEGLAVVLGLGLSWATYHFWKTPLNLARDKLGSEAWIRYATLDLDNTIGDQISRDKERLVEYLNLNKGR</sequence>
<dbReference type="AlphaFoldDB" id="A0A941D4I2"/>
<evidence type="ECO:0000256" key="1">
    <source>
        <dbReference type="SAM" id="MobiDB-lite"/>
    </source>
</evidence>
<protein>
    <submittedName>
        <fullName evidence="3">Uncharacterized protein</fullName>
    </submittedName>
</protein>
<dbReference type="RefSeq" id="WP_215342226.1">
    <property type="nucleotide sequence ID" value="NZ_JAGSGD010000001.1"/>
</dbReference>
<gene>
    <name evidence="3" type="ORF">JKL49_17655</name>
</gene>
<keyword evidence="2" id="KW-0472">Membrane</keyword>
<evidence type="ECO:0000313" key="4">
    <source>
        <dbReference type="Proteomes" id="UP000622580"/>
    </source>
</evidence>
<dbReference type="Proteomes" id="UP000622580">
    <property type="component" value="Unassembled WGS sequence"/>
</dbReference>
<reference evidence="3" key="1">
    <citation type="submission" date="2021-04" db="EMBL/GenBank/DDBJ databases">
        <title>Draft genome assembly of strain Phenylobacterium sp. 20VBR1 using MiniION and Illumina platforms.</title>
        <authorList>
            <person name="Thomas F.A."/>
            <person name="Krishnan K.P."/>
            <person name="Sinha R.K."/>
        </authorList>
    </citation>
    <scope>NUCLEOTIDE SEQUENCE</scope>
    <source>
        <strain evidence="3">20VBR1</strain>
    </source>
</reference>
<feature type="transmembrane region" description="Helical" evidence="2">
    <location>
        <begin position="94"/>
        <end position="119"/>
    </location>
</feature>
<keyword evidence="4" id="KW-1185">Reference proteome</keyword>
<evidence type="ECO:0000256" key="2">
    <source>
        <dbReference type="SAM" id="Phobius"/>
    </source>
</evidence>
<feature type="transmembrane region" description="Helical" evidence="2">
    <location>
        <begin position="249"/>
        <end position="271"/>
    </location>
</feature>
<keyword evidence="2" id="KW-1133">Transmembrane helix</keyword>
<organism evidence="3 4">
    <name type="scientific">Phenylobacterium glaciei</name>
    <dbReference type="NCBI Taxonomy" id="2803784"/>
    <lineage>
        <taxon>Bacteria</taxon>
        <taxon>Pseudomonadati</taxon>
        <taxon>Pseudomonadota</taxon>
        <taxon>Alphaproteobacteria</taxon>
        <taxon>Caulobacterales</taxon>
        <taxon>Caulobacteraceae</taxon>
        <taxon>Phenylobacterium</taxon>
    </lineage>
</organism>
<feature type="region of interest" description="Disordered" evidence="1">
    <location>
        <begin position="1"/>
        <end position="34"/>
    </location>
</feature>
<feature type="transmembrane region" description="Helical" evidence="2">
    <location>
        <begin position="283"/>
        <end position="306"/>
    </location>
</feature>
<keyword evidence="2" id="KW-0812">Transmembrane</keyword>
<evidence type="ECO:0000313" key="3">
    <source>
        <dbReference type="EMBL" id="MBR7621224.1"/>
    </source>
</evidence>
<comment type="caution">
    <text evidence="3">The sequence shown here is derived from an EMBL/GenBank/DDBJ whole genome shotgun (WGS) entry which is preliminary data.</text>
</comment>
<dbReference type="EMBL" id="JAGSGD010000001">
    <property type="protein sequence ID" value="MBR7621224.1"/>
    <property type="molecule type" value="Genomic_DNA"/>
</dbReference>
<accession>A0A941D4I2</accession>